<gene>
    <name evidence="1" type="ORF">SVIM_LOCUS137942</name>
</gene>
<protein>
    <submittedName>
        <fullName evidence="1">Uncharacterized protein</fullName>
    </submittedName>
</protein>
<accession>A0A6N2KUL3</accession>
<name>A0A6N2KUL3_SALVM</name>
<evidence type="ECO:0000313" key="1">
    <source>
        <dbReference type="EMBL" id="VFU31916.1"/>
    </source>
</evidence>
<organism evidence="1">
    <name type="scientific">Salix viminalis</name>
    <name type="common">Common osier</name>
    <name type="synonym">Basket willow</name>
    <dbReference type="NCBI Taxonomy" id="40686"/>
    <lineage>
        <taxon>Eukaryota</taxon>
        <taxon>Viridiplantae</taxon>
        <taxon>Streptophyta</taxon>
        <taxon>Embryophyta</taxon>
        <taxon>Tracheophyta</taxon>
        <taxon>Spermatophyta</taxon>
        <taxon>Magnoliopsida</taxon>
        <taxon>eudicotyledons</taxon>
        <taxon>Gunneridae</taxon>
        <taxon>Pentapetalae</taxon>
        <taxon>rosids</taxon>
        <taxon>fabids</taxon>
        <taxon>Malpighiales</taxon>
        <taxon>Salicaceae</taxon>
        <taxon>Saliceae</taxon>
        <taxon>Salix</taxon>
    </lineage>
</organism>
<dbReference type="AlphaFoldDB" id="A0A6N2KUL3"/>
<sequence length="112" mass="13052">MDRHVQTSCLDILFSGFNFNHDISFFIESPLLSACRKTHHSVNELDTCNTEYCEGNYTFHHVDTNAKSPGEIPEGCEVKLDHVNWFRNQSTKLFEFRQINIKTIPNKVQFMP</sequence>
<dbReference type="EMBL" id="CAADRP010000779">
    <property type="protein sequence ID" value="VFU31916.1"/>
    <property type="molecule type" value="Genomic_DNA"/>
</dbReference>
<proteinExistence type="predicted"/>
<reference evidence="1" key="1">
    <citation type="submission" date="2019-03" db="EMBL/GenBank/DDBJ databases">
        <authorList>
            <person name="Mank J."/>
            <person name="Almeida P."/>
        </authorList>
    </citation>
    <scope>NUCLEOTIDE SEQUENCE</scope>
    <source>
        <strain evidence="1">78183</strain>
    </source>
</reference>